<dbReference type="AlphaFoldDB" id="A0A1H5UA05"/>
<dbReference type="InterPro" id="IPR025408">
    <property type="entry name" value="DUF4134"/>
</dbReference>
<feature type="transmembrane region" description="Helical" evidence="1">
    <location>
        <begin position="45"/>
        <end position="69"/>
    </location>
</feature>
<name>A0A1H5UA05_9BACT</name>
<evidence type="ECO:0000256" key="1">
    <source>
        <dbReference type="SAM" id="Phobius"/>
    </source>
</evidence>
<feature type="transmembrane region" description="Helical" evidence="1">
    <location>
        <begin position="81"/>
        <end position="106"/>
    </location>
</feature>
<keyword evidence="1" id="KW-1133">Transmembrane helix</keyword>
<dbReference type="Proteomes" id="UP000236736">
    <property type="component" value="Unassembled WGS sequence"/>
</dbReference>
<reference evidence="3" key="1">
    <citation type="submission" date="2016-10" db="EMBL/GenBank/DDBJ databases">
        <authorList>
            <person name="Varghese N."/>
            <person name="Submissions S."/>
        </authorList>
    </citation>
    <scope>NUCLEOTIDE SEQUENCE [LARGE SCALE GENOMIC DNA]</scope>
    <source>
        <strain evidence="3">DSM 17298</strain>
    </source>
</reference>
<proteinExistence type="predicted"/>
<evidence type="ECO:0000313" key="2">
    <source>
        <dbReference type="EMBL" id="SEF71829.1"/>
    </source>
</evidence>
<keyword evidence="3" id="KW-1185">Reference proteome</keyword>
<protein>
    <submittedName>
        <fullName evidence="2">Uncharacterized protein</fullName>
    </submittedName>
</protein>
<dbReference type="STRING" id="1120964.GCA_001313265_02940"/>
<dbReference type="EMBL" id="FNVR01000004">
    <property type="protein sequence ID" value="SEF71829.1"/>
    <property type="molecule type" value="Genomic_DNA"/>
</dbReference>
<organism evidence="2 3">
    <name type="scientific">Algoriphagus boritolerans DSM 17298 = JCM 18970</name>
    <dbReference type="NCBI Taxonomy" id="1120964"/>
    <lineage>
        <taxon>Bacteria</taxon>
        <taxon>Pseudomonadati</taxon>
        <taxon>Bacteroidota</taxon>
        <taxon>Cytophagia</taxon>
        <taxon>Cytophagales</taxon>
        <taxon>Cyclobacteriaceae</taxon>
        <taxon>Algoriphagus</taxon>
    </lineage>
</organism>
<sequence>MKLLHRLFLCALLSLLFFLSGSETYGQSPPGVSKFQEVETDMKSFYVAISRLSFVVGAVSGLLGGLRVYNNWQMGRHQIDVQVISWFGACLFLATIGFFLSGLYAVPLI</sequence>
<dbReference type="Pfam" id="PF13572">
    <property type="entry name" value="DUF4134"/>
    <property type="match status" value="1"/>
</dbReference>
<keyword evidence="1" id="KW-0472">Membrane</keyword>
<dbReference type="RefSeq" id="WP_103923808.1">
    <property type="nucleotide sequence ID" value="NZ_FNVR01000004.1"/>
</dbReference>
<accession>A0A1H5UA05</accession>
<keyword evidence="1" id="KW-0812">Transmembrane</keyword>
<gene>
    <name evidence="2" type="ORF">SAMN03080598_01139</name>
</gene>
<evidence type="ECO:0000313" key="3">
    <source>
        <dbReference type="Proteomes" id="UP000236736"/>
    </source>
</evidence>
<dbReference type="OrthoDB" id="1029065at2"/>